<protein>
    <submittedName>
        <fullName evidence="1">Uncharacterized protein</fullName>
    </submittedName>
</protein>
<sequence>MVFTHNLLPPSFLLGRQRVPLEGQEFLSVQFCCFWELRTQRLFNPFCNHFEHGYKCSS</sequence>
<gene>
    <name evidence="1" type="ORF">H5410_015680</name>
</gene>
<evidence type="ECO:0000313" key="2">
    <source>
        <dbReference type="Proteomes" id="UP000824120"/>
    </source>
</evidence>
<keyword evidence="2" id="KW-1185">Reference proteome</keyword>
<evidence type="ECO:0000313" key="1">
    <source>
        <dbReference type="EMBL" id="KAG5615856.1"/>
    </source>
</evidence>
<dbReference type="AlphaFoldDB" id="A0A9J5ZUI4"/>
<dbReference type="Proteomes" id="UP000824120">
    <property type="component" value="Chromosome 3"/>
</dbReference>
<accession>A0A9J5ZUI4</accession>
<comment type="caution">
    <text evidence="1">The sequence shown here is derived from an EMBL/GenBank/DDBJ whole genome shotgun (WGS) entry which is preliminary data.</text>
</comment>
<organism evidence="1 2">
    <name type="scientific">Solanum commersonii</name>
    <name type="common">Commerson's wild potato</name>
    <name type="synonym">Commerson's nightshade</name>
    <dbReference type="NCBI Taxonomy" id="4109"/>
    <lineage>
        <taxon>Eukaryota</taxon>
        <taxon>Viridiplantae</taxon>
        <taxon>Streptophyta</taxon>
        <taxon>Embryophyta</taxon>
        <taxon>Tracheophyta</taxon>
        <taxon>Spermatophyta</taxon>
        <taxon>Magnoliopsida</taxon>
        <taxon>eudicotyledons</taxon>
        <taxon>Gunneridae</taxon>
        <taxon>Pentapetalae</taxon>
        <taxon>asterids</taxon>
        <taxon>lamiids</taxon>
        <taxon>Solanales</taxon>
        <taxon>Solanaceae</taxon>
        <taxon>Solanoideae</taxon>
        <taxon>Solaneae</taxon>
        <taxon>Solanum</taxon>
    </lineage>
</organism>
<proteinExistence type="predicted"/>
<reference evidence="1 2" key="1">
    <citation type="submission" date="2020-09" db="EMBL/GenBank/DDBJ databases">
        <title>De no assembly of potato wild relative species, Solanum commersonii.</title>
        <authorList>
            <person name="Cho K."/>
        </authorList>
    </citation>
    <scope>NUCLEOTIDE SEQUENCE [LARGE SCALE GENOMIC DNA]</scope>
    <source>
        <strain evidence="1">LZ3.2</strain>
        <tissue evidence="1">Leaf</tissue>
    </source>
</reference>
<dbReference type="EMBL" id="JACXVP010000003">
    <property type="protein sequence ID" value="KAG5615856.1"/>
    <property type="molecule type" value="Genomic_DNA"/>
</dbReference>
<name>A0A9J5ZUI4_SOLCO</name>